<keyword evidence="3 4" id="KW-0326">Glycosidase</keyword>
<accession>A0ABP8UMS9</accession>
<dbReference type="InterPro" id="IPR017853">
    <property type="entry name" value="GH"/>
</dbReference>
<evidence type="ECO:0000259" key="6">
    <source>
        <dbReference type="Pfam" id="PF21365"/>
    </source>
</evidence>
<comment type="caution">
    <text evidence="7">The sequence shown here is derived from an EMBL/GenBank/DDBJ whole genome shotgun (WGS) entry which is preliminary data.</text>
</comment>
<dbReference type="CDD" id="cd06592">
    <property type="entry name" value="GH31_NET37"/>
    <property type="match status" value="1"/>
</dbReference>
<dbReference type="InterPro" id="IPR048395">
    <property type="entry name" value="Glyco_hydro_31_C"/>
</dbReference>
<evidence type="ECO:0000259" key="5">
    <source>
        <dbReference type="Pfam" id="PF01055"/>
    </source>
</evidence>
<sequence>MALHGPGFGVPALLNLTRRHRVLSWHDRMAGIGLALTAPALGAIVAVSPAQADIGSAGGPRVTHNSHSVTVTVPASSGAPGYSVDIATASLTVTTARGGRTVLATAGGATGGLRFHAGGAWQRATKVTGWTWKKGVLRLHAATTQNGVTAEALLTPKADRYSLSWSVKGGSPDQLGLAYDLKSGGHWYGHGETATPQGGPGVDQPWPLETGHVHDNAFGPASYEMVDPFWYTSSATGLLVDTGEVMDVAINDGGDGLGRFTVDSGGTYNATVFVEANPRDVYRDHTGVVGKPAKSDATYEQYTKPLWNSWAQFYTKVDQNKILDWAQKLHDNRIPGHTIQLDDKWESNYGNLTFDPKTFPDARAMSDKIHAMGYDFGIWVTLWINLDSTNYQYAADHGYLLKDKTDGTKPCKVTWWNGTAGIVDLANPDAKAWYVANLKKLMSTYRVDGFKFDTRFFDDSCAPDKGYKRADYQRLGAELADGFDLQGAGIRTHWSGSQKTGFVIRQIDKGTGWNSLAASVTQNLAISTIGYPFVETDMIGGSGGQPAPKKDVLIRWAQSAALMPLMYSSASPAGTNDVKTGKPVSYDQETIDRYRDAVQAHGRLAPYIWEQVKHSVATGDPIMRPLFFDFPKDAPAYTVNDEWMLGPAVLAAPQLTSGTARDVFLPSGKWFDVNHGTVIRGPKTLRGYRTPLDVTPAFVDLKAPGAAAAIRALNRTGTAPAAG</sequence>
<evidence type="ECO:0000256" key="3">
    <source>
        <dbReference type="ARBA" id="ARBA00023295"/>
    </source>
</evidence>
<dbReference type="SUPFAM" id="SSF51011">
    <property type="entry name" value="Glycosyl hydrolase domain"/>
    <property type="match status" value="1"/>
</dbReference>
<organism evidence="7 8">
    <name type="scientific">Actinoallomurus vinaceus</name>
    <dbReference type="NCBI Taxonomy" id="1080074"/>
    <lineage>
        <taxon>Bacteria</taxon>
        <taxon>Bacillati</taxon>
        <taxon>Actinomycetota</taxon>
        <taxon>Actinomycetes</taxon>
        <taxon>Streptosporangiales</taxon>
        <taxon>Thermomonosporaceae</taxon>
        <taxon>Actinoallomurus</taxon>
    </lineage>
</organism>
<dbReference type="InterPro" id="IPR050985">
    <property type="entry name" value="Alpha-glycosidase_related"/>
</dbReference>
<feature type="domain" description="Glycoside hydrolase family 31 TIM barrel" evidence="5">
    <location>
        <begin position="491"/>
        <end position="610"/>
    </location>
</feature>
<evidence type="ECO:0000256" key="1">
    <source>
        <dbReference type="ARBA" id="ARBA00007806"/>
    </source>
</evidence>
<feature type="domain" description="Glycosyl hydrolase family 31 C-terminal" evidence="6">
    <location>
        <begin position="619"/>
        <end position="699"/>
    </location>
</feature>
<proteinExistence type="inferred from homology"/>
<dbReference type="EMBL" id="BAABHK010000015">
    <property type="protein sequence ID" value="GAA4635485.1"/>
    <property type="molecule type" value="Genomic_DNA"/>
</dbReference>
<dbReference type="PANTHER" id="PTHR43053">
    <property type="entry name" value="GLYCOSIDASE FAMILY 31"/>
    <property type="match status" value="1"/>
</dbReference>
<keyword evidence="2 4" id="KW-0378">Hydrolase</keyword>
<dbReference type="SUPFAM" id="SSF51445">
    <property type="entry name" value="(Trans)glycosidases"/>
    <property type="match status" value="1"/>
</dbReference>
<feature type="domain" description="Glycoside hydrolase family 31 TIM barrel" evidence="5">
    <location>
        <begin position="314"/>
        <end position="461"/>
    </location>
</feature>
<dbReference type="PANTHER" id="PTHR43053:SF4">
    <property type="entry name" value="MYOGENESIS-REGULATING GLYCOSIDASE"/>
    <property type="match status" value="1"/>
</dbReference>
<name>A0ABP8UMS9_9ACTN</name>
<evidence type="ECO:0000256" key="4">
    <source>
        <dbReference type="RuleBase" id="RU361185"/>
    </source>
</evidence>
<protein>
    <submittedName>
        <fullName evidence="7">Glycoside hydrolase family 31 protein</fullName>
    </submittedName>
</protein>
<evidence type="ECO:0000313" key="8">
    <source>
        <dbReference type="Proteomes" id="UP001501442"/>
    </source>
</evidence>
<dbReference type="Proteomes" id="UP001501442">
    <property type="component" value="Unassembled WGS sequence"/>
</dbReference>
<dbReference type="Pfam" id="PF01055">
    <property type="entry name" value="Glyco_hydro_31_2nd"/>
    <property type="match status" value="2"/>
</dbReference>
<dbReference type="GO" id="GO:0016787">
    <property type="term" value="F:hydrolase activity"/>
    <property type="evidence" value="ECO:0007669"/>
    <property type="project" value="UniProtKB-KW"/>
</dbReference>
<evidence type="ECO:0000256" key="2">
    <source>
        <dbReference type="ARBA" id="ARBA00022801"/>
    </source>
</evidence>
<dbReference type="Gene3D" id="3.20.20.80">
    <property type="entry name" value="Glycosidases"/>
    <property type="match status" value="1"/>
</dbReference>
<dbReference type="InterPro" id="IPR013780">
    <property type="entry name" value="Glyco_hydro_b"/>
</dbReference>
<dbReference type="Gene3D" id="2.60.40.1180">
    <property type="entry name" value="Golgi alpha-mannosidase II"/>
    <property type="match status" value="1"/>
</dbReference>
<evidence type="ECO:0000313" key="7">
    <source>
        <dbReference type="EMBL" id="GAA4635485.1"/>
    </source>
</evidence>
<dbReference type="Pfam" id="PF21365">
    <property type="entry name" value="Glyco_hydro_31_3rd"/>
    <property type="match status" value="1"/>
</dbReference>
<comment type="similarity">
    <text evidence="1 4">Belongs to the glycosyl hydrolase 31 family.</text>
</comment>
<gene>
    <name evidence="7" type="ORF">GCM10023196_081160</name>
</gene>
<reference evidence="8" key="1">
    <citation type="journal article" date="2019" name="Int. J. Syst. Evol. Microbiol.">
        <title>The Global Catalogue of Microorganisms (GCM) 10K type strain sequencing project: providing services to taxonomists for standard genome sequencing and annotation.</title>
        <authorList>
            <consortium name="The Broad Institute Genomics Platform"/>
            <consortium name="The Broad Institute Genome Sequencing Center for Infectious Disease"/>
            <person name="Wu L."/>
            <person name="Ma J."/>
        </authorList>
    </citation>
    <scope>NUCLEOTIDE SEQUENCE [LARGE SCALE GENOMIC DNA]</scope>
    <source>
        <strain evidence="8">JCM 17939</strain>
    </source>
</reference>
<keyword evidence="8" id="KW-1185">Reference proteome</keyword>
<dbReference type="InterPro" id="IPR000322">
    <property type="entry name" value="Glyco_hydro_31_TIM"/>
</dbReference>